<dbReference type="Pfam" id="PF01636">
    <property type="entry name" value="APH"/>
    <property type="match status" value="1"/>
</dbReference>
<evidence type="ECO:0000259" key="1">
    <source>
        <dbReference type="Pfam" id="PF01636"/>
    </source>
</evidence>
<sequence>MLEPPPDVSDADVLEVVRAHWEPRADAVEHLPVGWGAHHWRVDVAGEPTLFATLDPPLPRHTPASLEAAYASAAALDLDFVWPSLPHAAGGLTVPVGRRTASVTGWLDGERPRASVAELPDLLARLHACPAPATARTWRTELDPDLPALLRDLLQHEWTGPLGPAARTLLVEHLTQVGGWVREHARLLDLADPAAYVVTHGEPHVRNQWLARGRTWLIDWESLVLAPRERDLATLVHEGRDVPHDREMVRLVRLFDLEWRLSEIWSFAQWLQGPHAGDADDRTALGGLTHELSRPHFGGG</sequence>
<dbReference type="EMBL" id="JBHLXH010000001">
    <property type="protein sequence ID" value="MFC0223211.1"/>
    <property type="molecule type" value="Genomic_DNA"/>
</dbReference>
<dbReference type="InterPro" id="IPR002575">
    <property type="entry name" value="Aminoglycoside_PTrfase"/>
</dbReference>
<proteinExistence type="predicted"/>
<protein>
    <submittedName>
        <fullName evidence="2">Phosphotransferase family protein</fullName>
    </submittedName>
</protein>
<comment type="caution">
    <text evidence="2">The sequence shown here is derived from an EMBL/GenBank/DDBJ whole genome shotgun (WGS) entry which is preliminary data.</text>
</comment>
<dbReference type="SUPFAM" id="SSF56112">
    <property type="entry name" value="Protein kinase-like (PK-like)"/>
    <property type="match status" value="1"/>
</dbReference>
<organism evidence="2 3">
    <name type="scientific">Nocardioides zeicaulis</name>
    <dbReference type="NCBI Taxonomy" id="1776857"/>
    <lineage>
        <taxon>Bacteria</taxon>
        <taxon>Bacillati</taxon>
        <taxon>Actinomycetota</taxon>
        <taxon>Actinomycetes</taxon>
        <taxon>Propionibacteriales</taxon>
        <taxon>Nocardioidaceae</taxon>
        <taxon>Nocardioides</taxon>
    </lineage>
</organism>
<evidence type="ECO:0000313" key="3">
    <source>
        <dbReference type="Proteomes" id="UP001589698"/>
    </source>
</evidence>
<keyword evidence="3" id="KW-1185">Reference proteome</keyword>
<accession>A0ABV6E2N8</accession>
<dbReference type="InterPro" id="IPR011009">
    <property type="entry name" value="Kinase-like_dom_sf"/>
</dbReference>
<gene>
    <name evidence="2" type="ORF">ACFFJG_12030</name>
</gene>
<name>A0ABV6E2N8_9ACTN</name>
<dbReference type="Proteomes" id="UP001589698">
    <property type="component" value="Unassembled WGS sequence"/>
</dbReference>
<dbReference type="Gene3D" id="1.10.510.10">
    <property type="entry name" value="Transferase(Phosphotransferase) domain 1"/>
    <property type="match status" value="1"/>
</dbReference>
<feature type="domain" description="Aminoglycoside phosphotransferase" evidence="1">
    <location>
        <begin position="32"/>
        <end position="243"/>
    </location>
</feature>
<evidence type="ECO:0000313" key="2">
    <source>
        <dbReference type="EMBL" id="MFC0223211.1"/>
    </source>
</evidence>
<reference evidence="2 3" key="1">
    <citation type="submission" date="2024-09" db="EMBL/GenBank/DDBJ databases">
        <authorList>
            <person name="Sun Q."/>
            <person name="Mori K."/>
        </authorList>
    </citation>
    <scope>NUCLEOTIDE SEQUENCE [LARGE SCALE GENOMIC DNA]</scope>
    <source>
        <strain evidence="2 3">CCM 8654</strain>
    </source>
</reference>
<dbReference type="RefSeq" id="WP_378518967.1">
    <property type="nucleotide sequence ID" value="NZ_CBCSDI010000008.1"/>
</dbReference>